<gene>
    <name evidence="1" type="ORF">GCM10016455_13100</name>
</gene>
<protein>
    <submittedName>
        <fullName evidence="1">Uncharacterized protein</fullName>
    </submittedName>
</protein>
<accession>A0ABQ3IWY3</accession>
<proteinExistence type="predicted"/>
<dbReference type="Proteomes" id="UP000609802">
    <property type="component" value="Unassembled WGS sequence"/>
</dbReference>
<keyword evidence="2" id="KW-1185">Reference proteome</keyword>
<reference evidence="2" key="1">
    <citation type="journal article" date="2019" name="Int. J. Syst. Evol. Microbiol.">
        <title>The Global Catalogue of Microorganisms (GCM) 10K type strain sequencing project: providing services to taxonomists for standard genome sequencing and annotation.</title>
        <authorList>
            <consortium name="The Broad Institute Genomics Platform"/>
            <consortium name="The Broad Institute Genome Sequencing Center for Infectious Disease"/>
            <person name="Wu L."/>
            <person name="Ma J."/>
        </authorList>
    </citation>
    <scope>NUCLEOTIDE SEQUENCE [LARGE SCALE GENOMIC DNA]</scope>
    <source>
        <strain evidence="2">KCTC 42443</strain>
    </source>
</reference>
<organism evidence="1 2">
    <name type="scientific">Aliiroseovarius zhejiangensis</name>
    <dbReference type="NCBI Taxonomy" id="1632025"/>
    <lineage>
        <taxon>Bacteria</taxon>
        <taxon>Pseudomonadati</taxon>
        <taxon>Pseudomonadota</taxon>
        <taxon>Alphaproteobacteria</taxon>
        <taxon>Rhodobacterales</taxon>
        <taxon>Paracoccaceae</taxon>
        <taxon>Aliiroseovarius</taxon>
    </lineage>
</organism>
<dbReference type="EMBL" id="BNCH01000002">
    <property type="protein sequence ID" value="GHE94151.1"/>
    <property type="molecule type" value="Genomic_DNA"/>
</dbReference>
<name>A0ABQ3IWY3_9RHOB</name>
<comment type="caution">
    <text evidence="1">The sequence shown here is derived from an EMBL/GenBank/DDBJ whole genome shotgun (WGS) entry which is preliminary data.</text>
</comment>
<evidence type="ECO:0000313" key="1">
    <source>
        <dbReference type="EMBL" id="GHE94151.1"/>
    </source>
</evidence>
<sequence>MSNQALRDIGAFGDGAHGGTPHPVFGNQRKRGLDQRVLALFGRFAPEFARGLCHRISRQSNYTLA</sequence>
<evidence type="ECO:0000313" key="2">
    <source>
        <dbReference type="Proteomes" id="UP000609802"/>
    </source>
</evidence>